<evidence type="ECO:0000313" key="20">
    <source>
        <dbReference type="RefSeq" id="XP_035824423.1"/>
    </source>
</evidence>
<gene>
    <name evidence="13 14 15 16 17 18 19 20" type="primary">LOC101850151</name>
</gene>
<evidence type="ECO:0000313" key="17">
    <source>
        <dbReference type="RefSeq" id="XP_005093630.1"/>
    </source>
</evidence>
<comment type="cofactor">
    <cofactor evidence="2">
        <name>Mg(2+)</name>
        <dbReference type="ChEBI" id="CHEBI:18420"/>
    </cofactor>
</comment>
<comment type="function">
    <text evidence="11">Functions as an RNA ligase, in vitro. The ligation reaction entails three nucleotidyl transfer steps. In the first step, the RNA ligase reacts with ATP in the absence of nucleic acid to form a covalent ligase-AMP intermediate and release pyrophosphate. In step 2, the ligase-AMP binds to the nucleic acid and transfers the adenylate to the 5'-PO4 terminus to form an adenylylated intermediate. In step 3, the RNA ligase directs the attack of the 3'-OH on the 5'-phosphoanhydride linkage, resulting in a repaired 3'-5' phosphodiester and release of AMP. Exhibits selectivity for single-stranded RNA substrates and may not have nick-sealing activity on double-stranded DNA-RNA hybrids. May play a role in maintaining RNA integrity under stress conditions, for example in response to reactive oxygen species (ROS).</text>
</comment>
<dbReference type="RefSeq" id="XP_035824423.1">
    <property type="nucleotide sequence ID" value="XM_035968530.1"/>
</dbReference>
<name>A0ABM1VPS9_APLCA</name>
<dbReference type="Proteomes" id="UP000694888">
    <property type="component" value="Unplaced"/>
</dbReference>
<evidence type="ECO:0000313" key="12">
    <source>
        <dbReference type="Proteomes" id="UP000694888"/>
    </source>
</evidence>
<dbReference type="RefSeq" id="XP_005093627.1">
    <property type="nucleotide sequence ID" value="XM_005093570.3"/>
</dbReference>
<dbReference type="EC" id="6.5.1.3" evidence="3"/>
<comment type="cofactor">
    <cofactor evidence="1">
        <name>Mn(2+)</name>
        <dbReference type="ChEBI" id="CHEBI:29035"/>
    </cofactor>
</comment>
<dbReference type="RefSeq" id="XP_005093630.1">
    <property type="nucleotide sequence ID" value="XM_005093573.3"/>
</dbReference>
<dbReference type="Pfam" id="PF17720">
    <property type="entry name" value="RLIG1"/>
    <property type="match status" value="1"/>
</dbReference>
<dbReference type="RefSeq" id="XP_035824422.1">
    <property type="nucleotide sequence ID" value="XM_035968529.1"/>
</dbReference>
<evidence type="ECO:0000256" key="11">
    <source>
        <dbReference type="ARBA" id="ARBA00045151"/>
    </source>
</evidence>
<dbReference type="RefSeq" id="XP_005093629.1">
    <property type="nucleotide sequence ID" value="XM_005093572.3"/>
</dbReference>
<proteinExistence type="predicted"/>
<evidence type="ECO:0000256" key="5">
    <source>
        <dbReference type="ARBA" id="ARBA00022741"/>
    </source>
</evidence>
<keyword evidence="12" id="KW-1185">Reference proteome</keyword>
<dbReference type="RefSeq" id="XP_035824421.1">
    <property type="nucleotide sequence ID" value="XM_035968528.1"/>
</dbReference>
<comment type="catalytic activity">
    <reaction evidence="8">
        <text>ATP + (ribonucleotide)n-3'-hydroxyl + 5'-phospho-(ribonucleotide)m = (ribonucleotide)n+m + AMP + diphosphate.</text>
        <dbReference type="EC" id="6.5.1.3"/>
    </reaction>
</comment>
<evidence type="ECO:0000256" key="8">
    <source>
        <dbReference type="ARBA" id="ARBA00034038"/>
    </source>
</evidence>
<keyword evidence="5" id="KW-0547">Nucleotide-binding</keyword>
<protein>
    <recommendedName>
        <fullName evidence="9">RNA ligase 1</fullName>
        <ecNumber evidence="3">6.5.1.3</ecNumber>
    </recommendedName>
    <alternativeName>
        <fullName evidence="10">RNA ligase</fullName>
    </alternativeName>
</protein>
<evidence type="ECO:0000256" key="7">
    <source>
        <dbReference type="ARBA" id="ARBA00022840"/>
    </source>
</evidence>
<evidence type="ECO:0000256" key="9">
    <source>
        <dbReference type="ARBA" id="ARBA00035168"/>
    </source>
</evidence>
<evidence type="ECO:0000256" key="1">
    <source>
        <dbReference type="ARBA" id="ARBA00001936"/>
    </source>
</evidence>
<evidence type="ECO:0000313" key="16">
    <source>
        <dbReference type="RefSeq" id="XP_005093629.1"/>
    </source>
</evidence>
<evidence type="ECO:0000313" key="19">
    <source>
        <dbReference type="RefSeq" id="XP_035824422.1"/>
    </source>
</evidence>
<dbReference type="RefSeq" id="XP_005093628.1">
    <property type="nucleotide sequence ID" value="XM_005093571.3"/>
</dbReference>
<dbReference type="PANTHER" id="PTHR31219:SF2">
    <property type="entry name" value="RNA LIGASE 1"/>
    <property type="match status" value="1"/>
</dbReference>
<reference evidence="13 14" key="1">
    <citation type="submission" date="2025-05" db="UniProtKB">
        <authorList>
            <consortium name="RefSeq"/>
        </authorList>
    </citation>
    <scope>IDENTIFICATION</scope>
</reference>
<evidence type="ECO:0000256" key="3">
    <source>
        <dbReference type="ARBA" id="ARBA00012724"/>
    </source>
</evidence>
<evidence type="ECO:0000313" key="15">
    <source>
        <dbReference type="RefSeq" id="XP_005093628.1"/>
    </source>
</evidence>
<dbReference type="InterPro" id="IPR041211">
    <property type="entry name" value="RLIG1"/>
</dbReference>
<keyword evidence="7" id="KW-0067">ATP-binding</keyword>
<dbReference type="RefSeq" id="XP_005093626.1">
    <property type="nucleotide sequence ID" value="XM_005093569.3"/>
</dbReference>
<accession>A0ABM1VPS9</accession>
<dbReference type="GeneID" id="101850151"/>
<sequence length="349" mass="38996">MSQHQCNPVQEKISCVYTIAVNNNESSSKRNQQSYKVSATKDLTAKALSDDVASARATEKLDGTCCLVEVFNGQPWLWARLDRKPNKQGERRFAQYKKSLAKFEESGNGQQESFVWSSKDFKEVPDNWIPASRLEIKDGFVVPDSIGHTPGWVPVDVNARQHCWHLSAVDLTQGVALVLREDEDVPEELVIEVQPLSSLCGQTCELIGTNINGNPYGLGSKKSPLHLFVAHGSLSIQSPDVTDYEAMYEWFSSKSASAQVEGVVWHCQNKELHKLHRHHLNLKWPVEVPHLSRRKVKVQLDLSLCEPGSTSPPKGVVNLFALLVNRNEQKFDNMLELCEALNPVIGEGS</sequence>
<evidence type="ECO:0000313" key="14">
    <source>
        <dbReference type="RefSeq" id="XP_005093627.1"/>
    </source>
</evidence>
<evidence type="ECO:0000256" key="6">
    <source>
        <dbReference type="ARBA" id="ARBA00022800"/>
    </source>
</evidence>
<dbReference type="PANTHER" id="PTHR31219">
    <property type="entry name" value="CHROMOSOME 28 C12ORF29 HOMOLOG"/>
    <property type="match status" value="1"/>
</dbReference>
<keyword evidence="4" id="KW-0436">Ligase</keyword>
<evidence type="ECO:0000256" key="2">
    <source>
        <dbReference type="ARBA" id="ARBA00001946"/>
    </source>
</evidence>
<organism evidence="12 18">
    <name type="scientific">Aplysia californica</name>
    <name type="common">California sea hare</name>
    <dbReference type="NCBI Taxonomy" id="6500"/>
    <lineage>
        <taxon>Eukaryota</taxon>
        <taxon>Metazoa</taxon>
        <taxon>Spiralia</taxon>
        <taxon>Lophotrochozoa</taxon>
        <taxon>Mollusca</taxon>
        <taxon>Gastropoda</taxon>
        <taxon>Heterobranchia</taxon>
        <taxon>Euthyneura</taxon>
        <taxon>Tectipleura</taxon>
        <taxon>Aplysiida</taxon>
        <taxon>Aplysioidea</taxon>
        <taxon>Aplysiidae</taxon>
        <taxon>Aplysia</taxon>
    </lineage>
</organism>
<evidence type="ECO:0000313" key="18">
    <source>
        <dbReference type="RefSeq" id="XP_035824421.1"/>
    </source>
</evidence>
<keyword evidence="6" id="KW-0692">RNA repair</keyword>
<evidence type="ECO:0000256" key="10">
    <source>
        <dbReference type="ARBA" id="ARBA00035432"/>
    </source>
</evidence>
<evidence type="ECO:0000256" key="4">
    <source>
        <dbReference type="ARBA" id="ARBA00022598"/>
    </source>
</evidence>
<evidence type="ECO:0000313" key="13">
    <source>
        <dbReference type="RefSeq" id="XP_005093626.1"/>
    </source>
</evidence>